<keyword evidence="2" id="KW-1185">Reference proteome</keyword>
<protein>
    <submittedName>
        <fullName evidence="3">Uncharacterized protein LOC107065855</fullName>
    </submittedName>
</protein>
<dbReference type="RefSeq" id="XP_015175394.1">
    <property type="nucleotide sequence ID" value="XM_015319908.1"/>
</dbReference>
<feature type="signal peptide" evidence="1">
    <location>
        <begin position="1"/>
        <end position="23"/>
    </location>
</feature>
<dbReference type="GeneID" id="107065855"/>
<name>A0ABM1I5A7_POLDO</name>
<dbReference type="Proteomes" id="UP000694924">
    <property type="component" value="Unplaced"/>
</dbReference>
<evidence type="ECO:0000313" key="2">
    <source>
        <dbReference type="Proteomes" id="UP000694924"/>
    </source>
</evidence>
<sequence length="163" mass="17906">MKMYFAFSVSILCALLLPYYVEATELKIKGCNIENLAPGQLSLDELNVSDKGITNSKLTFNSELSPSTVAVHVIINDEDGNSMMEQNVDLCSMSSSDIFKGYFLSFDNPDFNEGNCPIPAGTYGSGQFDVEIDDPPEGEYSVIFEILDGPSMIFRVQCNVEIA</sequence>
<evidence type="ECO:0000256" key="1">
    <source>
        <dbReference type="SAM" id="SignalP"/>
    </source>
</evidence>
<reference evidence="3" key="1">
    <citation type="submission" date="2025-08" db="UniProtKB">
        <authorList>
            <consortium name="RefSeq"/>
        </authorList>
    </citation>
    <scope>IDENTIFICATION</scope>
    <source>
        <tissue evidence="3">Whole body</tissue>
    </source>
</reference>
<accession>A0ABM1I5A7</accession>
<gene>
    <name evidence="3" type="primary">LOC107065855</name>
</gene>
<organism evidence="2 3">
    <name type="scientific">Polistes dominula</name>
    <name type="common">European paper wasp</name>
    <name type="synonym">Vespa dominula</name>
    <dbReference type="NCBI Taxonomy" id="743375"/>
    <lineage>
        <taxon>Eukaryota</taxon>
        <taxon>Metazoa</taxon>
        <taxon>Ecdysozoa</taxon>
        <taxon>Arthropoda</taxon>
        <taxon>Hexapoda</taxon>
        <taxon>Insecta</taxon>
        <taxon>Pterygota</taxon>
        <taxon>Neoptera</taxon>
        <taxon>Endopterygota</taxon>
        <taxon>Hymenoptera</taxon>
        <taxon>Apocrita</taxon>
        <taxon>Aculeata</taxon>
        <taxon>Vespoidea</taxon>
        <taxon>Vespidae</taxon>
        <taxon>Polistinae</taxon>
        <taxon>Polistini</taxon>
        <taxon>Polistes</taxon>
    </lineage>
</organism>
<keyword evidence="1" id="KW-0732">Signal</keyword>
<proteinExistence type="predicted"/>
<feature type="chain" id="PRO_5047315657" evidence="1">
    <location>
        <begin position="24"/>
        <end position="163"/>
    </location>
</feature>
<evidence type="ECO:0000313" key="3">
    <source>
        <dbReference type="RefSeq" id="XP_015175394.1"/>
    </source>
</evidence>